<feature type="transmembrane region" description="Helical" evidence="1">
    <location>
        <begin position="135"/>
        <end position="155"/>
    </location>
</feature>
<feature type="transmembrane region" description="Helical" evidence="1">
    <location>
        <begin position="74"/>
        <end position="92"/>
    </location>
</feature>
<comment type="caution">
    <text evidence="2">The sequence shown here is derived from an EMBL/GenBank/DDBJ whole genome shotgun (WGS) entry which is preliminary data.</text>
</comment>
<sequence>MLTNNQPPAGGPRHNYIRLGFLVGTLLLFIVHILVNEFFGNGNCHPPGNGTIHAEALLANDITPSDWVYRSLNGLNYIWQLSWLLYSLTFIYRRSSTAYLYVSPSTLSPMFYIIYNLAFLIPTIWIVWFQKSHSVWTWVVYLVSFLLLSFDLFIINNNLVMNEKIYETDGFKRDIWILRFFAQNGVAFFACWTAVRFVVSFDTFLQIRLTLSIVNAGTIALVLAGIIAFAYFFGPNLNAALVEKCAYQFAPWIVFLIFFWGIVEGNWHFKYIKRNFVIGLLELLASLISAIIALALFSMRYRASKMNPIP</sequence>
<reference evidence="2" key="1">
    <citation type="submission" date="2021-02" db="EMBL/GenBank/DDBJ databases">
        <authorList>
            <person name="Nowell W R."/>
        </authorList>
    </citation>
    <scope>NUCLEOTIDE SEQUENCE</scope>
</reference>
<dbReference type="PANTHER" id="PTHR33802:SF1">
    <property type="entry name" value="XK-RELATED PROTEIN"/>
    <property type="match status" value="1"/>
</dbReference>
<keyword evidence="1" id="KW-0472">Membrane</keyword>
<protein>
    <submittedName>
        <fullName evidence="2">Uncharacterized protein</fullName>
    </submittedName>
</protein>
<dbReference type="EMBL" id="CAJNYT010005025">
    <property type="protein sequence ID" value="CAF3708718.1"/>
    <property type="molecule type" value="Genomic_DNA"/>
</dbReference>
<evidence type="ECO:0000313" key="2">
    <source>
        <dbReference type="EMBL" id="CAF3708718.1"/>
    </source>
</evidence>
<proteinExistence type="predicted"/>
<feature type="transmembrane region" description="Helical" evidence="1">
    <location>
        <begin position="176"/>
        <end position="199"/>
    </location>
</feature>
<feature type="transmembrane region" description="Helical" evidence="1">
    <location>
        <begin position="245"/>
        <end position="263"/>
    </location>
</feature>
<feature type="transmembrane region" description="Helical" evidence="1">
    <location>
        <begin position="16"/>
        <end position="35"/>
    </location>
</feature>
<name>A0A818V8M8_9BILA</name>
<feature type="transmembrane region" description="Helical" evidence="1">
    <location>
        <begin position="275"/>
        <end position="297"/>
    </location>
</feature>
<gene>
    <name evidence="2" type="ORF">GRG538_LOCUS28855</name>
</gene>
<organism evidence="2 3">
    <name type="scientific">Rotaria socialis</name>
    <dbReference type="NCBI Taxonomy" id="392032"/>
    <lineage>
        <taxon>Eukaryota</taxon>
        <taxon>Metazoa</taxon>
        <taxon>Spiralia</taxon>
        <taxon>Gnathifera</taxon>
        <taxon>Rotifera</taxon>
        <taxon>Eurotatoria</taxon>
        <taxon>Bdelloidea</taxon>
        <taxon>Philodinida</taxon>
        <taxon>Philodinidae</taxon>
        <taxon>Rotaria</taxon>
    </lineage>
</organism>
<dbReference type="AlphaFoldDB" id="A0A818V8M8"/>
<feature type="transmembrane region" description="Helical" evidence="1">
    <location>
        <begin position="112"/>
        <end position="129"/>
    </location>
</feature>
<keyword evidence="1" id="KW-0812">Transmembrane</keyword>
<dbReference type="PANTHER" id="PTHR33802">
    <property type="entry name" value="SI:CH211-161H7.5-RELATED"/>
    <property type="match status" value="1"/>
</dbReference>
<dbReference type="Proteomes" id="UP000663872">
    <property type="component" value="Unassembled WGS sequence"/>
</dbReference>
<accession>A0A818V8M8</accession>
<evidence type="ECO:0000313" key="3">
    <source>
        <dbReference type="Proteomes" id="UP000663872"/>
    </source>
</evidence>
<feature type="transmembrane region" description="Helical" evidence="1">
    <location>
        <begin position="211"/>
        <end position="233"/>
    </location>
</feature>
<keyword evidence="1" id="KW-1133">Transmembrane helix</keyword>
<evidence type="ECO:0000256" key="1">
    <source>
        <dbReference type="SAM" id="Phobius"/>
    </source>
</evidence>